<dbReference type="InterPro" id="IPR020539">
    <property type="entry name" value="RNase_P_CS"/>
</dbReference>
<keyword evidence="3 7" id="KW-0540">Nuclease</keyword>
<evidence type="ECO:0000313" key="9">
    <source>
        <dbReference type="EMBL" id="QIG45228.1"/>
    </source>
</evidence>
<dbReference type="GO" id="GO:0030677">
    <property type="term" value="C:ribonuclease P complex"/>
    <property type="evidence" value="ECO:0007669"/>
    <property type="project" value="TreeGrafter"/>
</dbReference>
<dbReference type="GO" id="GO:0042781">
    <property type="term" value="F:3'-tRNA processing endoribonuclease activity"/>
    <property type="evidence" value="ECO:0007669"/>
    <property type="project" value="TreeGrafter"/>
</dbReference>
<dbReference type="Gene3D" id="3.30.230.10">
    <property type="match status" value="1"/>
</dbReference>
<dbReference type="EC" id="3.1.26.5" evidence="7 8"/>
<organism evidence="9 10">
    <name type="scientific">Nocardioides anomalus</name>
    <dbReference type="NCBI Taxonomy" id="2712223"/>
    <lineage>
        <taxon>Bacteria</taxon>
        <taxon>Bacillati</taxon>
        <taxon>Actinomycetota</taxon>
        <taxon>Actinomycetes</taxon>
        <taxon>Propionibacteriales</taxon>
        <taxon>Nocardioidaceae</taxon>
        <taxon>Nocardioides</taxon>
    </lineage>
</organism>
<protein>
    <recommendedName>
        <fullName evidence="7 8">Ribonuclease P protein component</fullName>
        <shortName evidence="7">RNase P protein</shortName>
        <shortName evidence="7">RNaseP protein</shortName>
        <ecNumber evidence="7 8">3.1.26.5</ecNumber>
    </recommendedName>
    <alternativeName>
        <fullName evidence="7">Protein C5</fullName>
    </alternativeName>
</protein>
<dbReference type="AlphaFoldDB" id="A0A6G6WIS0"/>
<dbReference type="RefSeq" id="WP_165237581.1">
    <property type="nucleotide sequence ID" value="NZ_CP049257.1"/>
</dbReference>
<evidence type="ECO:0000256" key="2">
    <source>
        <dbReference type="ARBA" id="ARBA00022694"/>
    </source>
</evidence>
<accession>A0A6G6WIS0</accession>
<dbReference type="SUPFAM" id="SSF54211">
    <property type="entry name" value="Ribosomal protein S5 domain 2-like"/>
    <property type="match status" value="1"/>
</dbReference>
<comment type="function">
    <text evidence="1 7">RNaseP catalyzes the removal of the 5'-leader sequence from pre-tRNA to produce the mature 5'-terminus. It can also cleave other RNA substrates such as 4.5S RNA. The protein component plays an auxiliary but essential role in vivo by binding to the 5'-leader sequence and broadening the substrate specificity of the ribozyme.</text>
</comment>
<dbReference type="Pfam" id="PF00825">
    <property type="entry name" value="Ribonuclease_P"/>
    <property type="match status" value="1"/>
</dbReference>
<dbReference type="HAMAP" id="MF_00227">
    <property type="entry name" value="RNase_P"/>
    <property type="match status" value="1"/>
</dbReference>
<evidence type="ECO:0000256" key="7">
    <source>
        <dbReference type="HAMAP-Rule" id="MF_00227"/>
    </source>
</evidence>
<keyword evidence="6 7" id="KW-0694">RNA-binding</keyword>
<evidence type="ECO:0000313" key="10">
    <source>
        <dbReference type="Proteomes" id="UP000502996"/>
    </source>
</evidence>
<dbReference type="InterPro" id="IPR014721">
    <property type="entry name" value="Ribsml_uS5_D2-typ_fold_subgr"/>
</dbReference>
<dbReference type="GO" id="GO:0001682">
    <property type="term" value="P:tRNA 5'-leader removal"/>
    <property type="evidence" value="ECO:0007669"/>
    <property type="project" value="UniProtKB-UniRule"/>
</dbReference>
<reference evidence="9 10" key="1">
    <citation type="submission" date="2020-02" db="EMBL/GenBank/DDBJ databases">
        <title>Full genome sequence of Nocardioides sp. R-3366.</title>
        <authorList>
            <person name="Im W.-T."/>
        </authorList>
    </citation>
    <scope>NUCLEOTIDE SEQUENCE [LARGE SCALE GENOMIC DNA]</scope>
    <source>
        <strain evidence="9 10">R-3366</strain>
    </source>
</reference>
<keyword evidence="5 7" id="KW-0378">Hydrolase</keyword>
<dbReference type="EMBL" id="CP049257">
    <property type="protein sequence ID" value="QIG45228.1"/>
    <property type="molecule type" value="Genomic_DNA"/>
</dbReference>
<name>A0A6G6WIS0_9ACTN</name>
<evidence type="ECO:0000256" key="8">
    <source>
        <dbReference type="NCBIfam" id="TIGR00188"/>
    </source>
</evidence>
<gene>
    <name evidence="7 9" type="primary">rnpA</name>
    <name evidence="9" type="ORF">G5V58_22880</name>
</gene>
<dbReference type="PANTHER" id="PTHR33992:SF1">
    <property type="entry name" value="RIBONUCLEASE P PROTEIN COMPONENT"/>
    <property type="match status" value="1"/>
</dbReference>
<dbReference type="NCBIfam" id="TIGR00188">
    <property type="entry name" value="rnpA"/>
    <property type="match status" value="1"/>
</dbReference>
<evidence type="ECO:0000256" key="5">
    <source>
        <dbReference type="ARBA" id="ARBA00022801"/>
    </source>
</evidence>
<dbReference type="Proteomes" id="UP000502996">
    <property type="component" value="Chromosome"/>
</dbReference>
<comment type="similarity">
    <text evidence="7">Belongs to the RnpA family.</text>
</comment>
<comment type="subunit">
    <text evidence="7">Consists of a catalytic RNA component (M1 or rnpB) and a protein subunit.</text>
</comment>
<dbReference type="PANTHER" id="PTHR33992">
    <property type="entry name" value="RIBONUCLEASE P PROTEIN COMPONENT"/>
    <property type="match status" value="1"/>
</dbReference>
<dbReference type="KEGG" id="nano:G5V58_22880"/>
<proteinExistence type="inferred from homology"/>
<comment type="catalytic activity">
    <reaction evidence="7">
        <text>Endonucleolytic cleavage of RNA, removing 5'-extranucleotides from tRNA precursor.</text>
        <dbReference type="EC" id="3.1.26.5"/>
    </reaction>
</comment>
<sequence>MLAAEHRLRDSDAFRRTVRAGRRAGGSAVVVHLLTPAPPAQVHSVRVGLVVSKAVGNAVARNQVKRRLRHVVRPHLASLPAGAEVVVRALPPAAGLSSAELDAELTRCLSRAMRSPAAPRTGAAS</sequence>
<evidence type="ECO:0000256" key="3">
    <source>
        <dbReference type="ARBA" id="ARBA00022722"/>
    </source>
</evidence>
<dbReference type="GO" id="GO:0004526">
    <property type="term" value="F:ribonuclease P activity"/>
    <property type="evidence" value="ECO:0007669"/>
    <property type="project" value="UniProtKB-UniRule"/>
</dbReference>
<keyword evidence="2 7" id="KW-0819">tRNA processing</keyword>
<dbReference type="PROSITE" id="PS00648">
    <property type="entry name" value="RIBONUCLEASE_P"/>
    <property type="match status" value="1"/>
</dbReference>
<dbReference type="GO" id="GO:0000049">
    <property type="term" value="F:tRNA binding"/>
    <property type="evidence" value="ECO:0007669"/>
    <property type="project" value="UniProtKB-UniRule"/>
</dbReference>
<evidence type="ECO:0000256" key="1">
    <source>
        <dbReference type="ARBA" id="ARBA00002663"/>
    </source>
</evidence>
<dbReference type="InterPro" id="IPR020568">
    <property type="entry name" value="Ribosomal_Su5_D2-typ_SF"/>
</dbReference>
<evidence type="ECO:0000256" key="6">
    <source>
        <dbReference type="ARBA" id="ARBA00022884"/>
    </source>
</evidence>
<evidence type="ECO:0000256" key="4">
    <source>
        <dbReference type="ARBA" id="ARBA00022759"/>
    </source>
</evidence>
<keyword evidence="10" id="KW-1185">Reference proteome</keyword>
<dbReference type="InterPro" id="IPR000100">
    <property type="entry name" value="RNase_P"/>
</dbReference>
<keyword evidence="4 7" id="KW-0255">Endonuclease</keyword>